<gene>
    <name evidence="2" type="ORF">AMOR_14230</name>
</gene>
<evidence type="ECO:0000313" key="3">
    <source>
        <dbReference type="Proteomes" id="UP001162891"/>
    </source>
</evidence>
<feature type="signal peptide" evidence="1">
    <location>
        <begin position="1"/>
        <end position="22"/>
    </location>
</feature>
<dbReference type="EMBL" id="AP025591">
    <property type="protein sequence ID" value="BDG02427.1"/>
    <property type="molecule type" value="Genomic_DNA"/>
</dbReference>
<keyword evidence="1" id="KW-0732">Signal</keyword>
<evidence type="ECO:0008006" key="4">
    <source>
        <dbReference type="Google" id="ProtNLM"/>
    </source>
</evidence>
<name>A0ABM7WSG9_9BACT</name>
<protein>
    <recommendedName>
        <fullName evidence="4">Outer membrane protein beta-barrel domain-containing protein</fullName>
    </recommendedName>
</protein>
<dbReference type="Proteomes" id="UP001162891">
    <property type="component" value="Chromosome"/>
</dbReference>
<evidence type="ECO:0000313" key="2">
    <source>
        <dbReference type="EMBL" id="BDG02427.1"/>
    </source>
</evidence>
<keyword evidence="3" id="KW-1185">Reference proteome</keyword>
<reference evidence="3" key="1">
    <citation type="journal article" date="2022" name="Int. J. Syst. Evol. Microbiol.">
        <title>Anaeromyxobacter oryzae sp. nov., Anaeromyxobacter diazotrophicus sp. nov. and Anaeromyxobacter paludicola sp. nov., isolated from paddy soils.</title>
        <authorList>
            <person name="Itoh H."/>
            <person name="Xu Z."/>
            <person name="Mise K."/>
            <person name="Masuda Y."/>
            <person name="Ushijima N."/>
            <person name="Hayakawa C."/>
            <person name="Shiratori Y."/>
            <person name="Senoo K."/>
        </authorList>
    </citation>
    <scope>NUCLEOTIDE SEQUENCE [LARGE SCALE GENOMIC DNA]</scope>
    <source>
        <strain evidence="3">Red232</strain>
    </source>
</reference>
<sequence length="206" mass="20479">MSRTALGLLIVAASLVPRAVVAEGGGGVTIEGFYGLERPPSTSFSAAVSGTTSSPDLFSSSLQMAGGDILVDLGGLELGAIVDTTFGSNTASQTAIGALGGLALGTGSVRLDLLAEAGGHRYGNLASNPEIVTASSTSEWLFYVGLRPGISVKLGGGPLSVGLWGFARWDVNSKDVPVTVGSAGSAGSYKLGGSTIGATLRLGFTL</sequence>
<dbReference type="RefSeq" id="WP_248360069.1">
    <property type="nucleotide sequence ID" value="NZ_AP025591.1"/>
</dbReference>
<proteinExistence type="predicted"/>
<feature type="chain" id="PRO_5046300019" description="Outer membrane protein beta-barrel domain-containing protein" evidence="1">
    <location>
        <begin position="23"/>
        <end position="206"/>
    </location>
</feature>
<organism evidence="2 3">
    <name type="scientific">Anaeromyxobacter oryzae</name>
    <dbReference type="NCBI Taxonomy" id="2918170"/>
    <lineage>
        <taxon>Bacteria</taxon>
        <taxon>Pseudomonadati</taxon>
        <taxon>Myxococcota</taxon>
        <taxon>Myxococcia</taxon>
        <taxon>Myxococcales</taxon>
        <taxon>Cystobacterineae</taxon>
        <taxon>Anaeromyxobacteraceae</taxon>
        <taxon>Anaeromyxobacter</taxon>
    </lineage>
</organism>
<accession>A0ABM7WSG9</accession>
<evidence type="ECO:0000256" key="1">
    <source>
        <dbReference type="SAM" id="SignalP"/>
    </source>
</evidence>